<accession>A0A1R3GS87</accession>
<evidence type="ECO:0000256" key="3">
    <source>
        <dbReference type="ARBA" id="ARBA00022576"/>
    </source>
</evidence>
<keyword evidence="4" id="KW-0808">Transferase</keyword>
<comment type="subunit">
    <text evidence="2">Homodimer.</text>
</comment>
<dbReference type="STRING" id="93759.A0A1R3GS87"/>
<dbReference type="PANTHER" id="PTHR11879:SF54">
    <property type="entry name" value="ASPARTATE AMINOTRANSFERASE, MITOCHONDRIAL"/>
    <property type="match status" value="1"/>
</dbReference>
<dbReference type="Proteomes" id="UP000187203">
    <property type="component" value="Unassembled WGS sequence"/>
</dbReference>
<evidence type="ECO:0000256" key="4">
    <source>
        <dbReference type="ARBA" id="ARBA00022679"/>
    </source>
</evidence>
<dbReference type="InterPro" id="IPR015424">
    <property type="entry name" value="PyrdxlP-dep_Trfase"/>
</dbReference>
<evidence type="ECO:0000256" key="1">
    <source>
        <dbReference type="ARBA" id="ARBA00001933"/>
    </source>
</evidence>
<proteinExistence type="predicted"/>
<reference evidence="7" key="1">
    <citation type="submission" date="2013-09" db="EMBL/GenBank/DDBJ databases">
        <title>Corchorus olitorius genome sequencing.</title>
        <authorList>
            <person name="Alam M."/>
            <person name="Haque M.S."/>
            <person name="Islam M.S."/>
            <person name="Emdad E.M."/>
            <person name="Islam M.M."/>
            <person name="Ahmed B."/>
            <person name="Halim A."/>
            <person name="Hossen Q.M.M."/>
            <person name="Hossain M.Z."/>
            <person name="Ahmed R."/>
            <person name="Khan M.M."/>
            <person name="Islam R."/>
            <person name="Rashid M.M."/>
            <person name="Khan S.A."/>
            <person name="Rahman M.S."/>
            <person name="Alam M."/>
            <person name="Yahiya A.S."/>
            <person name="Khan M.S."/>
            <person name="Azam M.S."/>
            <person name="Haque T."/>
            <person name="Lashkar M.Z.H."/>
            <person name="Akhand A.I."/>
            <person name="Morshed G."/>
            <person name="Roy S."/>
            <person name="Uddin K.S."/>
            <person name="Rabeya T."/>
            <person name="Hossain A.S."/>
            <person name="Chowdhury A."/>
            <person name="Snigdha A.R."/>
            <person name="Mortoza M.S."/>
            <person name="Matin S.A."/>
            <person name="Hoque S.M.E."/>
            <person name="Islam M.K."/>
            <person name="Roy D.K."/>
            <person name="Haider R."/>
            <person name="Moosa M.M."/>
            <person name="Elias S.M."/>
            <person name="Hasan A.M."/>
            <person name="Jahan S."/>
            <person name="Shafiuddin M."/>
            <person name="Mahmood N."/>
            <person name="Shommy N.S."/>
        </authorList>
    </citation>
    <scope>NUCLEOTIDE SEQUENCE [LARGE SCALE GENOMIC DNA]</scope>
    <source>
        <strain evidence="7">cv. O-4</strain>
    </source>
</reference>
<keyword evidence="5" id="KW-0663">Pyridoxal phosphate</keyword>
<sequence>MGRTAVVRARSMSSWWRNVEPSPKDPILGVTEAFLADQHPDKVNVGVGAYRDDNGKPVVLECFREAE</sequence>
<dbReference type="InterPro" id="IPR015422">
    <property type="entry name" value="PyrdxlP-dep_Trfase_small"/>
</dbReference>
<dbReference type="EMBL" id="AWUE01021801">
    <property type="protein sequence ID" value="OMO60932.1"/>
    <property type="molecule type" value="Genomic_DNA"/>
</dbReference>
<keyword evidence="7" id="KW-1185">Reference proteome</keyword>
<name>A0A1R3GS87_9ROSI</name>
<dbReference type="GO" id="GO:0005739">
    <property type="term" value="C:mitochondrion"/>
    <property type="evidence" value="ECO:0007669"/>
    <property type="project" value="TreeGrafter"/>
</dbReference>
<evidence type="ECO:0000313" key="6">
    <source>
        <dbReference type="EMBL" id="OMO60932.1"/>
    </source>
</evidence>
<comment type="cofactor">
    <cofactor evidence="1">
        <name>pyridoxal 5'-phosphate</name>
        <dbReference type="ChEBI" id="CHEBI:597326"/>
    </cofactor>
</comment>
<dbReference type="OrthoDB" id="1678695at2759"/>
<dbReference type="AlphaFoldDB" id="A0A1R3GS87"/>
<organism evidence="6 7">
    <name type="scientific">Corchorus olitorius</name>
    <dbReference type="NCBI Taxonomy" id="93759"/>
    <lineage>
        <taxon>Eukaryota</taxon>
        <taxon>Viridiplantae</taxon>
        <taxon>Streptophyta</taxon>
        <taxon>Embryophyta</taxon>
        <taxon>Tracheophyta</taxon>
        <taxon>Spermatophyta</taxon>
        <taxon>Magnoliopsida</taxon>
        <taxon>eudicotyledons</taxon>
        <taxon>Gunneridae</taxon>
        <taxon>Pentapetalae</taxon>
        <taxon>rosids</taxon>
        <taxon>malvids</taxon>
        <taxon>Malvales</taxon>
        <taxon>Malvaceae</taxon>
        <taxon>Grewioideae</taxon>
        <taxon>Apeibeae</taxon>
        <taxon>Corchorus</taxon>
    </lineage>
</organism>
<evidence type="ECO:0000313" key="7">
    <source>
        <dbReference type="Proteomes" id="UP000187203"/>
    </source>
</evidence>
<dbReference type="GO" id="GO:0006520">
    <property type="term" value="P:amino acid metabolic process"/>
    <property type="evidence" value="ECO:0007669"/>
    <property type="project" value="InterPro"/>
</dbReference>
<keyword evidence="3 6" id="KW-0032">Aminotransferase</keyword>
<evidence type="ECO:0000256" key="5">
    <source>
        <dbReference type="ARBA" id="ARBA00022898"/>
    </source>
</evidence>
<dbReference type="SUPFAM" id="SSF53383">
    <property type="entry name" value="PLP-dependent transferases"/>
    <property type="match status" value="1"/>
</dbReference>
<dbReference type="GO" id="GO:0004069">
    <property type="term" value="F:L-aspartate:2-oxoglutarate aminotransferase activity"/>
    <property type="evidence" value="ECO:0007669"/>
    <property type="project" value="TreeGrafter"/>
</dbReference>
<dbReference type="Gene3D" id="3.90.1150.10">
    <property type="entry name" value="Aspartate Aminotransferase, domain 1"/>
    <property type="match status" value="1"/>
</dbReference>
<dbReference type="PANTHER" id="PTHR11879">
    <property type="entry name" value="ASPARTATE AMINOTRANSFERASE"/>
    <property type="match status" value="1"/>
</dbReference>
<comment type="caution">
    <text evidence="6">The sequence shown here is derived from an EMBL/GenBank/DDBJ whole genome shotgun (WGS) entry which is preliminary data.</text>
</comment>
<evidence type="ECO:0000256" key="2">
    <source>
        <dbReference type="ARBA" id="ARBA00011738"/>
    </source>
</evidence>
<protein>
    <submittedName>
        <fullName evidence="6">Aspartate/other aminotransferase</fullName>
    </submittedName>
</protein>
<dbReference type="InterPro" id="IPR000796">
    <property type="entry name" value="Asp_trans"/>
</dbReference>
<gene>
    <name evidence="6" type="ORF">COLO4_33659</name>
</gene>